<evidence type="ECO:0000313" key="3">
    <source>
        <dbReference type="EMBL" id="RIV29835.1"/>
    </source>
</evidence>
<dbReference type="EMBL" id="QXEC01000050">
    <property type="protein sequence ID" value="RIV29835.1"/>
    <property type="molecule type" value="Genomic_DNA"/>
</dbReference>
<gene>
    <name evidence="3" type="ORF">D2L64_26555</name>
</gene>
<feature type="compositionally biased region" description="Polar residues" evidence="1">
    <location>
        <begin position="293"/>
        <end position="307"/>
    </location>
</feature>
<evidence type="ECO:0000313" key="4">
    <source>
        <dbReference type="Proteomes" id="UP000283832"/>
    </source>
</evidence>
<dbReference type="SUPFAM" id="SSF52540">
    <property type="entry name" value="P-loop containing nucleoside triphosphate hydrolases"/>
    <property type="match status" value="1"/>
</dbReference>
<reference evidence="3 4" key="1">
    <citation type="submission" date="2018-08" db="EMBL/GenBank/DDBJ databases">
        <title>Jishengella sp. nov., isolated from a root of Azadirachta indica A. Juss. var. siamensis Valenton.</title>
        <authorList>
            <person name="Kuncharoen N."/>
            <person name="Tanasupawat S."/>
            <person name="Kudo T."/>
            <person name="Ohkuma M."/>
        </authorList>
    </citation>
    <scope>NUCLEOTIDE SEQUENCE [LARGE SCALE GENOMIC DNA]</scope>
    <source>
        <strain evidence="3 4">AZ1-13</strain>
    </source>
</reference>
<proteinExistence type="predicted"/>
<feature type="domain" description="AAA+ ATPase" evidence="2">
    <location>
        <begin position="1218"/>
        <end position="1501"/>
    </location>
</feature>
<dbReference type="InterPro" id="IPR002789">
    <property type="entry name" value="HerA_central"/>
</dbReference>
<accession>A0A418MMP6</accession>
<dbReference type="InterPro" id="IPR003593">
    <property type="entry name" value="AAA+_ATPase"/>
</dbReference>
<feature type="region of interest" description="Disordered" evidence="1">
    <location>
        <begin position="1128"/>
        <end position="1186"/>
    </location>
</feature>
<protein>
    <submittedName>
        <fullName evidence="3">ATP-binding protein</fullName>
    </submittedName>
</protein>
<dbReference type="PANTHER" id="PTHR30121:SF6">
    <property type="entry name" value="SLR6007 PROTEIN"/>
    <property type="match status" value="1"/>
</dbReference>
<dbReference type="PANTHER" id="PTHR30121">
    <property type="entry name" value="UNCHARACTERIZED PROTEIN YJGR-RELATED"/>
    <property type="match status" value="1"/>
</dbReference>
<sequence length="1565" mass="172265">MTTIGPREQLVSELLCRKVIELYGSVGVLVRDIPHFDARTVLARLSGILDRSDLRVALLSSDALALAAEVGMPADKFTNSVQRAEQWRNDRSLEATIVVIAAGDQARLSSLQDFAPIGPVELKGLLIRQAQQQLAGANDVLISWWKRLGGDRNISFGQLLDYYTSLPDGPDQAMEFKLKSSRELPRLGLLADPKLFDDASDRAVANRIQRNRDLVGRLQTLTEKDRRAIAENIAKEADPNRRAALRRSLRLLRQLRRGESADQLTVADAEDLFSVRRWQPPPLPADHDAVPQTGLNIPPDTSTQGSHPSGGVADDGSGNRPLDTPVSASTVAADALLSGDASLQDDLDAAVESAAGVSELDSGGTPVGTERWEDELPSGIIVQGQVSGEVVDIVTRLVGVGRYGGWIDGNDGDIWERIRGYRGEDDLKAEWTSQQILEFLDSLDDDAGRELRARFESFDKARDKIVGYAGRLTVEPLAVAAARNSRVAICDYVERYHDLLTCIGNTYGKLFAEYTQDVNQVISQILKLDTIAFGSGLTTIAMLTPLHPLYLWRYSEFARIVVAQRDRLSARDLQLVRDSAGKLPNFLTSLCLPDLTPDTPQVLPHVSDIGHLPYFAVKQERSVGQDGYAQIRRIVEAFLEAHPPARHGLRLALLDPPGPGPYLKLLTDLAYSEKIQGAHLTVLYKGRNAGIQSLELDDDDEARVAQLFHATAEDRRFSFEVRALPADTVKPPAGMLAHVLVAFDQSAGMQDALSFIEQPVQPLAMPQRLKYRVFAKTVDLEPAPGGPFAAYFTVAQLIAKQAPASRLAVRQDGDVRERLKAVAATAPWFVLADRHVDRDLMLGKLQVFSGRDRTREVVAFADATDPFRRALREVVRQYNTAVSDADLDELLQELTELLDVGALTLTPDLERQVDQNRTKGLLGTLIVARWYKKNRPADRKRLLISLDDDMARRWLHLHEDARRADLLGIEYSEEGCIITVFEVKTMQDTSAEFHIDGDTATGPAVNQALSTGMLLRDVFNPNRADELITTPARREILRAHVYRELAKRGHNTDERRAWASASQRLFEGEVPFTIELHLVEVSIGVDTESLRPPRRVSAQTTKGHTFPLTVTQLNESGVGALQQAVAPVPELPSPPEQETPPRAEPDSPSPSEVGRPVSASAETTHARSSSNRVAAPETAVAASSSADRPRAFLGEAAGQYGRPVEVWYDPQRPDRPLANGHIAITGETGSGKTQATKAILRELMAAPNGLPALILDFKDDYAGAEYTRTEQLSMFDASIGGLPFNPLVPPTDPASGRANPMSHVHQLVGILKRIYRLGDQQAYHLREAMKETYTILGLDGRAFTPASDQTYLPFDAIREVLEREGHDALIGRLSPIFDLGLFAGDGDGATLEQLLDGRSVVRLSQLPGEEVKNAVAEFLLMALYNQLIRRPQPRVLKRLVVLDEAWRLVQSPFLEPLMREGRAFGAGVVIATQYPKDLPDAVSGATATRLFFSQTQVDQVRAVQKALVGKTSGPEAERLAEAVRTMAPLTCFVQNAHQTPYTRTSVRPYYERIIDVDPAPHDRLF</sequence>
<dbReference type="CDD" id="cd01127">
    <property type="entry name" value="TrwB_TraG_TraD_VirD4"/>
    <property type="match status" value="1"/>
</dbReference>
<keyword evidence="3" id="KW-0067">ATP-binding</keyword>
<dbReference type="Gene3D" id="3.40.50.300">
    <property type="entry name" value="P-loop containing nucleotide triphosphate hydrolases"/>
    <property type="match status" value="2"/>
</dbReference>
<feature type="region of interest" description="Disordered" evidence="1">
    <location>
        <begin position="277"/>
        <end position="325"/>
    </location>
</feature>
<dbReference type="RefSeq" id="WP_119579939.1">
    <property type="nucleotide sequence ID" value="NZ_QXEC01000050.1"/>
</dbReference>
<dbReference type="Pfam" id="PF01935">
    <property type="entry name" value="DUF87"/>
    <property type="match status" value="1"/>
</dbReference>
<keyword evidence="3" id="KW-0547">Nucleotide-binding</keyword>
<dbReference type="InterPro" id="IPR027417">
    <property type="entry name" value="P-loop_NTPase"/>
</dbReference>
<organism evidence="3 4">
    <name type="scientific">Micromonospora radicis</name>
    <dbReference type="NCBI Taxonomy" id="1894971"/>
    <lineage>
        <taxon>Bacteria</taxon>
        <taxon>Bacillati</taxon>
        <taxon>Actinomycetota</taxon>
        <taxon>Actinomycetes</taxon>
        <taxon>Micromonosporales</taxon>
        <taxon>Micromonosporaceae</taxon>
        <taxon>Micromonospora</taxon>
    </lineage>
</organism>
<dbReference type="OrthoDB" id="9804380at2"/>
<evidence type="ECO:0000259" key="2">
    <source>
        <dbReference type="SMART" id="SM00382"/>
    </source>
</evidence>
<name>A0A418MMP6_9ACTN</name>
<feature type="compositionally biased region" description="Pro residues" evidence="1">
    <location>
        <begin position="1129"/>
        <end position="1138"/>
    </location>
</feature>
<dbReference type="GO" id="GO:0005524">
    <property type="term" value="F:ATP binding"/>
    <property type="evidence" value="ECO:0007669"/>
    <property type="project" value="UniProtKB-KW"/>
</dbReference>
<dbReference type="SMART" id="SM00382">
    <property type="entry name" value="AAA"/>
    <property type="match status" value="1"/>
</dbReference>
<feature type="compositionally biased region" description="Polar residues" evidence="1">
    <location>
        <begin position="1160"/>
        <end position="1172"/>
    </location>
</feature>
<keyword evidence="4" id="KW-1185">Reference proteome</keyword>
<comment type="caution">
    <text evidence="3">The sequence shown here is derived from an EMBL/GenBank/DDBJ whole genome shotgun (WGS) entry which is preliminary data.</text>
</comment>
<dbReference type="Proteomes" id="UP000283832">
    <property type="component" value="Unassembled WGS sequence"/>
</dbReference>
<dbReference type="InterPro" id="IPR051162">
    <property type="entry name" value="T4SS_component"/>
</dbReference>
<evidence type="ECO:0000256" key="1">
    <source>
        <dbReference type="SAM" id="MobiDB-lite"/>
    </source>
</evidence>